<dbReference type="InterPro" id="IPR003682">
    <property type="entry name" value="rRNA_ssu_MeTfrase_G"/>
</dbReference>
<evidence type="ECO:0000256" key="1">
    <source>
        <dbReference type="ARBA" id="ARBA00022490"/>
    </source>
</evidence>
<feature type="binding site" evidence="6">
    <location>
        <position position="134"/>
    </location>
    <ligand>
        <name>S-adenosyl-L-methionine</name>
        <dbReference type="ChEBI" id="CHEBI:59789"/>
    </ligand>
</feature>
<keyword evidence="3 6" id="KW-0489">Methyltransferase</keyword>
<dbReference type="NCBIfam" id="TIGR00138">
    <property type="entry name" value="rsmG_gidB"/>
    <property type="match status" value="1"/>
</dbReference>
<keyword evidence="5 6" id="KW-0949">S-adenosyl-L-methionine</keyword>
<reference evidence="7" key="1">
    <citation type="submission" date="2022-05" db="EMBL/GenBank/DDBJ databases">
        <authorList>
            <person name="Jo J.-H."/>
            <person name="Im W.-T."/>
        </authorList>
    </citation>
    <scope>NUCLEOTIDE SEQUENCE</scope>
    <source>
        <strain evidence="7">SE220</strain>
    </source>
</reference>
<evidence type="ECO:0000256" key="3">
    <source>
        <dbReference type="ARBA" id="ARBA00022603"/>
    </source>
</evidence>
<dbReference type="GO" id="GO:0008168">
    <property type="term" value="F:methyltransferase activity"/>
    <property type="evidence" value="ECO:0007669"/>
    <property type="project" value="UniProtKB-KW"/>
</dbReference>
<dbReference type="InterPro" id="IPR029063">
    <property type="entry name" value="SAM-dependent_MTases_sf"/>
</dbReference>
<evidence type="ECO:0000256" key="4">
    <source>
        <dbReference type="ARBA" id="ARBA00022679"/>
    </source>
</evidence>
<comment type="caution">
    <text evidence="6">Lacks conserved residue(s) required for the propagation of feature annotation.</text>
</comment>
<dbReference type="HAMAP" id="MF_00074">
    <property type="entry name" value="16SrRNA_methyltr_G"/>
    <property type="match status" value="1"/>
</dbReference>
<evidence type="ECO:0000256" key="2">
    <source>
        <dbReference type="ARBA" id="ARBA00022552"/>
    </source>
</evidence>
<evidence type="ECO:0000256" key="5">
    <source>
        <dbReference type="ARBA" id="ARBA00022691"/>
    </source>
</evidence>
<dbReference type="EMBL" id="JAMGBE010000004">
    <property type="protein sequence ID" value="MCL6730923.1"/>
    <property type="molecule type" value="Genomic_DNA"/>
</dbReference>
<gene>
    <name evidence="6 7" type="primary">rsmG</name>
    <name evidence="7" type="ORF">LZ538_12820</name>
</gene>
<feature type="binding site" evidence="6">
    <location>
        <position position="77"/>
    </location>
    <ligand>
        <name>S-adenosyl-L-methionine</name>
        <dbReference type="ChEBI" id="CHEBI:59789"/>
    </ligand>
</feature>
<evidence type="ECO:0000256" key="6">
    <source>
        <dbReference type="HAMAP-Rule" id="MF_00074"/>
    </source>
</evidence>
<keyword evidence="8" id="KW-1185">Reference proteome</keyword>
<keyword evidence="1 6" id="KW-0963">Cytoplasm</keyword>
<dbReference type="PANTHER" id="PTHR31760">
    <property type="entry name" value="S-ADENOSYL-L-METHIONINE-DEPENDENT METHYLTRANSFERASES SUPERFAMILY PROTEIN"/>
    <property type="match status" value="1"/>
</dbReference>
<dbReference type="Proteomes" id="UP001165342">
    <property type="component" value="Unassembled WGS sequence"/>
</dbReference>
<dbReference type="PANTHER" id="PTHR31760:SF0">
    <property type="entry name" value="S-ADENOSYL-L-METHIONINE-DEPENDENT METHYLTRANSFERASES SUPERFAMILY PROTEIN"/>
    <property type="match status" value="1"/>
</dbReference>
<name>A0ABT0S4X7_9SPHN</name>
<feature type="binding site" evidence="6">
    <location>
        <position position="72"/>
    </location>
    <ligand>
        <name>S-adenosyl-L-methionine</name>
        <dbReference type="ChEBI" id="CHEBI:59789"/>
    </ligand>
</feature>
<keyword evidence="4 6" id="KW-0808">Transferase</keyword>
<proteinExistence type="inferred from homology"/>
<dbReference type="RefSeq" id="WP_249832411.1">
    <property type="nucleotide sequence ID" value="NZ_JAMGBE010000004.1"/>
</dbReference>
<comment type="function">
    <text evidence="6">Specifically methylates the N7 position of guanine in position 527 of 16S rRNA.</text>
</comment>
<dbReference type="PIRSF" id="PIRSF003078">
    <property type="entry name" value="GidB"/>
    <property type="match status" value="1"/>
</dbReference>
<dbReference type="Pfam" id="PF02527">
    <property type="entry name" value="GidB"/>
    <property type="match status" value="1"/>
</dbReference>
<accession>A0ABT0S4X7</accession>
<comment type="caution">
    <text evidence="7">The sequence shown here is derived from an EMBL/GenBank/DDBJ whole genome shotgun (WGS) entry which is preliminary data.</text>
</comment>
<comment type="catalytic activity">
    <reaction evidence="6">
        <text>guanosine(527) in 16S rRNA + S-adenosyl-L-methionine = N(7)-methylguanosine(527) in 16S rRNA + S-adenosyl-L-homocysteine</text>
        <dbReference type="Rhea" id="RHEA:42732"/>
        <dbReference type="Rhea" id="RHEA-COMP:10209"/>
        <dbReference type="Rhea" id="RHEA-COMP:10210"/>
        <dbReference type="ChEBI" id="CHEBI:57856"/>
        <dbReference type="ChEBI" id="CHEBI:59789"/>
        <dbReference type="ChEBI" id="CHEBI:74269"/>
        <dbReference type="ChEBI" id="CHEBI:74480"/>
        <dbReference type="EC" id="2.1.1.170"/>
    </reaction>
</comment>
<dbReference type="GO" id="GO:0032259">
    <property type="term" value="P:methylation"/>
    <property type="evidence" value="ECO:0007669"/>
    <property type="project" value="UniProtKB-KW"/>
</dbReference>
<organism evidence="7 8">
    <name type="scientific">Sphingomonas hankyongi</name>
    <dbReference type="NCBI Taxonomy" id="2908209"/>
    <lineage>
        <taxon>Bacteria</taxon>
        <taxon>Pseudomonadati</taxon>
        <taxon>Pseudomonadota</taxon>
        <taxon>Alphaproteobacteria</taxon>
        <taxon>Sphingomonadales</taxon>
        <taxon>Sphingomonadaceae</taxon>
        <taxon>Sphingomonas</taxon>
    </lineage>
</organism>
<dbReference type="EC" id="2.1.1.170" evidence="6"/>
<dbReference type="SUPFAM" id="SSF53335">
    <property type="entry name" value="S-adenosyl-L-methionine-dependent methyltransferases"/>
    <property type="match status" value="1"/>
</dbReference>
<dbReference type="Gene3D" id="3.40.50.150">
    <property type="entry name" value="Vaccinia Virus protein VP39"/>
    <property type="match status" value="1"/>
</dbReference>
<keyword evidence="2 6" id="KW-0698">rRNA processing</keyword>
<comment type="similarity">
    <text evidence="6">Belongs to the methyltransferase superfamily. RNA methyltransferase RsmG family.</text>
</comment>
<evidence type="ECO:0000313" key="7">
    <source>
        <dbReference type="EMBL" id="MCL6730923.1"/>
    </source>
</evidence>
<sequence>MIGQLEQAAARPVSRETFDKIRSYVNLLQAESRRQNLISATSAEQLWERHILDSAQLVRFEPQPRASWADIGSGAGLPGIVIACLVEGRVTLIEPRKLRAEFLAQVVSQLDLNAVVLATRAEKASGQFDVITGRAVARLSDFLQLSAHLSTRKSVWALPKGRSAQLELVEAQRTWQGTFHVEQSVTDPGSYIVVGTGVRAKQNDPHRGSQSKRRGR</sequence>
<evidence type="ECO:0000313" key="8">
    <source>
        <dbReference type="Proteomes" id="UP001165342"/>
    </source>
</evidence>
<protein>
    <recommendedName>
        <fullName evidence="6">Ribosomal RNA small subunit methyltransferase G</fullName>
        <ecNumber evidence="6">2.1.1.170</ecNumber>
    </recommendedName>
    <alternativeName>
        <fullName evidence="6">16S rRNA 7-methylguanosine methyltransferase</fullName>
        <shortName evidence="6">16S rRNA m7G methyltransferase</shortName>
    </alternativeName>
</protein>
<comment type="subcellular location">
    <subcellularLocation>
        <location evidence="6">Cytoplasm</location>
    </subcellularLocation>
</comment>
<feature type="binding site" evidence="6">
    <location>
        <begin position="121"/>
        <end position="122"/>
    </location>
    <ligand>
        <name>S-adenosyl-L-methionine</name>
        <dbReference type="ChEBI" id="CHEBI:59789"/>
    </ligand>
</feature>